<keyword evidence="1" id="KW-0812">Transmembrane</keyword>
<keyword evidence="4" id="KW-1185">Reference proteome</keyword>
<feature type="transmembrane region" description="Helical" evidence="1">
    <location>
        <begin position="241"/>
        <end position="261"/>
    </location>
</feature>
<evidence type="ECO:0000313" key="4">
    <source>
        <dbReference type="Proteomes" id="UP001239909"/>
    </source>
</evidence>
<comment type="caution">
    <text evidence="3">The sequence shown here is derived from an EMBL/GenBank/DDBJ whole genome shotgun (WGS) entry which is preliminary data.</text>
</comment>
<feature type="domain" description="EamA" evidence="2">
    <location>
        <begin position="11"/>
        <end position="137"/>
    </location>
</feature>
<accession>A0ABQ6LDA7</accession>
<feature type="transmembrane region" description="Helical" evidence="1">
    <location>
        <begin position="97"/>
        <end position="115"/>
    </location>
</feature>
<feature type="transmembrane region" description="Helical" evidence="1">
    <location>
        <begin position="150"/>
        <end position="170"/>
    </location>
</feature>
<feature type="transmembrane region" description="Helical" evidence="1">
    <location>
        <begin position="12"/>
        <end position="30"/>
    </location>
</feature>
<evidence type="ECO:0000313" key="3">
    <source>
        <dbReference type="EMBL" id="GMG81348.1"/>
    </source>
</evidence>
<dbReference type="Pfam" id="PF00892">
    <property type="entry name" value="EamA"/>
    <property type="match status" value="1"/>
</dbReference>
<feature type="transmembrane region" description="Helical" evidence="1">
    <location>
        <begin position="36"/>
        <end position="58"/>
    </location>
</feature>
<dbReference type="RefSeq" id="WP_285670010.1">
    <property type="nucleotide sequence ID" value="NZ_BSYI01000003.1"/>
</dbReference>
<feature type="transmembrane region" description="Helical" evidence="1">
    <location>
        <begin position="122"/>
        <end position="138"/>
    </location>
</feature>
<name>A0ABQ6LDA7_9RHOB</name>
<dbReference type="InterPro" id="IPR037185">
    <property type="entry name" value="EmrE-like"/>
</dbReference>
<dbReference type="SUPFAM" id="SSF103481">
    <property type="entry name" value="Multidrug resistance efflux transporter EmrE"/>
    <property type="match status" value="1"/>
</dbReference>
<proteinExistence type="predicted"/>
<gene>
    <name evidence="3" type="ORF">LNKW23_05610</name>
</gene>
<dbReference type="EMBL" id="BSYI01000003">
    <property type="protein sequence ID" value="GMG81348.1"/>
    <property type="molecule type" value="Genomic_DNA"/>
</dbReference>
<dbReference type="InterPro" id="IPR000620">
    <property type="entry name" value="EamA_dom"/>
</dbReference>
<evidence type="ECO:0000256" key="1">
    <source>
        <dbReference type="SAM" id="Phobius"/>
    </source>
</evidence>
<protein>
    <recommendedName>
        <fullName evidence="2">EamA domain-containing protein</fullName>
    </recommendedName>
</protein>
<sequence>MNNGKELRAKIATLFGGAVWGAFWVPVRWLEAAGIAGIWPVALLYGVGALALLPLAAWRWRQLRAGGWRLHLAGLMLGSAMAVYATAFLFTEVVPAVLLYYLSPVWGFLLAWLVLGDRMTPPRWAALVLALAGAALALGPESWPPMPRNIGDWMALSSGMLWVLGSMLMLARPVAGSLDYGISFFLWGAFVMCLAAVIVGPLPEAGAVTGALPWLVPLVIVLVLPGCMAAIHGASVLNPGLVGILFMAEIGVSLVLAWHLTDEHIGMPQLAGVALIALAGAAEGLWSIGRGRVLRRRARQLE</sequence>
<feature type="transmembrane region" description="Helical" evidence="1">
    <location>
        <begin position="214"/>
        <end position="234"/>
    </location>
</feature>
<keyword evidence="1" id="KW-0472">Membrane</keyword>
<feature type="transmembrane region" description="Helical" evidence="1">
    <location>
        <begin position="70"/>
        <end position="91"/>
    </location>
</feature>
<feature type="transmembrane region" description="Helical" evidence="1">
    <location>
        <begin position="182"/>
        <end position="202"/>
    </location>
</feature>
<reference evidence="3 4" key="1">
    <citation type="submission" date="2023-04" db="EMBL/GenBank/DDBJ databases">
        <title>Marinoamorphus aggregata gen. nov., sp. Nov., isolate from tissue of brittle star Ophioplocus japonicus.</title>
        <authorList>
            <person name="Kawano K."/>
            <person name="Sawayama S."/>
            <person name="Nakagawa S."/>
        </authorList>
    </citation>
    <scope>NUCLEOTIDE SEQUENCE [LARGE SCALE GENOMIC DNA]</scope>
    <source>
        <strain evidence="3 4">NKW23</strain>
    </source>
</reference>
<organism evidence="3 4">
    <name type="scientific">Paralimibaculum aggregatum</name>
    <dbReference type="NCBI Taxonomy" id="3036245"/>
    <lineage>
        <taxon>Bacteria</taxon>
        <taxon>Pseudomonadati</taxon>
        <taxon>Pseudomonadota</taxon>
        <taxon>Alphaproteobacteria</taxon>
        <taxon>Rhodobacterales</taxon>
        <taxon>Paracoccaceae</taxon>
        <taxon>Paralimibaculum</taxon>
    </lineage>
</organism>
<feature type="transmembrane region" description="Helical" evidence="1">
    <location>
        <begin position="267"/>
        <end position="289"/>
    </location>
</feature>
<keyword evidence="1" id="KW-1133">Transmembrane helix</keyword>
<evidence type="ECO:0000259" key="2">
    <source>
        <dbReference type="Pfam" id="PF00892"/>
    </source>
</evidence>
<dbReference type="Proteomes" id="UP001239909">
    <property type="component" value="Unassembled WGS sequence"/>
</dbReference>